<dbReference type="GO" id="GO:0016791">
    <property type="term" value="F:phosphatase activity"/>
    <property type="evidence" value="ECO:0007669"/>
    <property type="project" value="TreeGrafter"/>
</dbReference>
<dbReference type="PANTHER" id="PTHR31126">
    <property type="entry name" value="TYROSINE-PROTEIN PHOSPHATASE"/>
    <property type="match status" value="1"/>
</dbReference>
<evidence type="ECO:0000313" key="3">
    <source>
        <dbReference type="Proteomes" id="UP000789831"/>
    </source>
</evidence>
<proteinExistence type="predicted"/>
<dbReference type="Proteomes" id="UP000789831">
    <property type="component" value="Unassembled WGS sequence"/>
</dbReference>
<feature type="region of interest" description="Disordered" evidence="1">
    <location>
        <begin position="192"/>
        <end position="213"/>
    </location>
</feature>
<name>A0A9N8V077_9GLOM</name>
<dbReference type="EMBL" id="CAJVPL010000001">
    <property type="protein sequence ID" value="CAG8433040.1"/>
    <property type="molecule type" value="Genomic_DNA"/>
</dbReference>
<comment type="caution">
    <text evidence="2">The sequence shown here is derived from an EMBL/GenBank/DDBJ whole genome shotgun (WGS) entry which is preliminary data.</text>
</comment>
<dbReference type="Gene3D" id="3.90.190.10">
    <property type="entry name" value="Protein tyrosine phosphatase superfamily"/>
    <property type="match status" value="1"/>
</dbReference>
<protein>
    <submittedName>
        <fullName evidence="2">6329_t:CDS:1</fullName>
    </submittedName>
</protein>
<keyword evidence="3" id="KW-1185">Reference proteome</keyword>
<accession>A0A9N8V077</accession>
<gene>
    <name evidence="2" type="ORF">AGERDE_LOCUS24</name>
</gene>
<dbReference type="CDD" id="cd17663">
    <property type="entry name" value="PFA-DSP_Oca6"/>
    <property type="match status" value="1"/>
</dbReference>
<dbReference type="PANTHER" id="PTHR31126:SF14">
    <property type="entry name" value="TYROSINE-PROTEIN PHOSPHATASE OCA6-RELATED"/>
    <property type="match status" value="1"/>
</dbReference>
<dbReference type="AlphaFoldDB" id="A0A9N8V077"/>
<dbReference type="InterPro" id="IPR004861">
    <property type="entry name" value="Siw14-like"/>
</dbReference>
<dbReference type="SUPFAM" id="SSF52799">
    <property type="entry name" value="(Phosphotyrosine protein) phosphatases II"/>
    <property type="match status" value="1"/>
</dbReference>
<dbReference type="OrthoDB" id="6375174at2759"/>
<sequence>MLLPLIPPFRYAIVEDEVYRGSQPKNLNFRFLKRLKLETILSMIPGAPEQALVDFCKEQNIRIISLPVAKFKDNVTLNYNKAVHAVQIIIEPTNLPIYIHCLDGGNVTGLVIACLRKLQMWSVSSAIGEFLRFLSGGVISSEESEFVEKFRAEIEIPRQIPKWLWRGQVTFTKHPTLKLKFLDPAILESPESKPYKEKKGGAAGVGTNTVGETNDNQKYRKRVNNELLGNLLEPPANVATEYDERDEVIEEEEDEEITEVSMTLQALALEGLKILN</sequence>
<dbReference type="InterPro" id="IPR029021">
    <property type="entry name" value="Prot-tyrosine_phosphatase-like"/>
</dbReference>
<evidence type="ECO:0000256" key="1">
    <source>
        <dbReference type="SAM" id="MobiDB-lite"/>
    </source>
</evidence>
<reference evidence="2" key="1">
    <citation type="submission" date="2021-06" db="EMBL/GenBank/DDBJ databases">
        <authorList>
            <person name="Kallberg Y."/>
            <person name="Tangrot J."/>
            <person name="Rosling A."/>
        </authorList>
    </citation>
    <scope>NUCLEOTIDE SEQUENCE</scope>
    <source>
        <strain evidence="2">MT106</strain>
    </source>
</reference>
<dbReference type="FunFam" id="3.90.190.10:FF:000084">
    <property type="entry name" value="Tyrosine phospatase-like protein"/>
    <property type="match status" value="1"/>
</dbReference>
<dbReference type="Pfam" id="PF03162">
    <property type="entry name" value="Y_phosphatase2"/>
    <property type="match status" value="1"/>
</dbReference>
<organism evidence="2 3">
    <name type="scientific">Ambispora gerdemannii</name>
    <dbReference type="NCBI Taxonomy" id="144530"/>
    <lineage>
        <taxon>Eukaryota</taxon>
        <taxon>Fungi</taxon>
        <taxon>Fungi incertae sedis</taxon>
        <taxon>Mucoromycota</taxon>
        <taxon>Glomeromycotina</taxon>
        <taxon>Glomeromycetes</taxon>
        <taxon>Archaeosporales</taxon>
        <taxon>Ambisporaceae</taxon>
        <taxon>Ambispora</taxon>
    </lineage>
</organism>
<evidence type="ECO:0000313" key="2">
    <source>
        <dbReference type="EMBL" id="CAG8433040.1"/>
    </source>
</evidence>